<dbReference type="SMART" id="SM00530">
    <property type="entry name" value="HTH_XRE"/>
    <property type="match status" value="1"/>
</dbReference>
<dbReference type="Proteomes" id="UP000466794">
    <property type="component" value="Unassembled WGS sequence"/>
</dbReference>
<protein>
    <submittedName>
        <fullName evidence="3">Helix-turn-helix domain-containing protein</fullName>
    </submittedName>
</protein>
<dbReference type="Pfam" id="PF13560">
    <property type="entry name" value="HTH_31"/>
    <property type="match status" value="1"/>
</dbReference>
<dbReference type="CDD" id="cd00093">
    <property type="entry name" value="HTH_XRE"/>
    <property type="match status" value="1"/>
</dbReference>
<accession>A0A7K1V7D0</accession>
<dbReference type="PROSITE" id="PS50943">
    <property type="entry name" value="HTH_CROC1"/>
    <property type="match status" value="1"/>
</dbReference>
<dbReference type="EMBL" id="WRPP01000009">
    <property type="protein sequence ID" value="MVU82553.1"/>
    <property type="molecule type" value="Genomic_DNA"/>
</dbReference>
<gene>
    <name evidence="3" type="ORF">GPX89_35650</name>
</gene>
<comment type="caution">
    <text evidence="3">The sequence shown here is derived from an EMBL/GenBank/DDBJ whole genome shotgun (WGS) entry which is preliminary data.</text>
</comment>
<feature type="domain" description="HTH cro/C1-type" evidence="2">
    <location>
        <begin position="27"/>
        <end position="82"/>
    </location>
</feature>
<organism evidence="3 4">
    <name type="scientific">Nocardia terrae</name>
    <dbReference type="NCBI Taxonomy" id="2675851"/>
    <lineage>
        <taxon>Bacteria</taxon>
        <taxon>Bacillati</taxon>
        <taxon>Actinomycetota</taxon>
        <taxon>Actinomycetes</taxon>
        <taxon>Mycobacteriales</taxon>
        <taxon>Nocardiaceae</taxon>
        <taxon>Nocardia</taxon>
    </lineage>
</organism>
<dbReference type="Gene3D" id="1.10.260.40">
    <property type="entry name" value="lambda repressor-like DNA-binding domains"/>
    <property type="match status" value="1"/>
</dbReference>
<reference evidence="3 4" key="1">
    <citation type="submission" date="2019-12" db="EMBL/GenBank/DDBJ databases">
        <title>Nocardia sp. nov. ET3-3 isolated from soil.</title>
        <authorList>
            <person name="Kanchanasin P."/>
            <person name="Tanasupawat S."/>
            <person name="Yuki M."/>
            <person name="Kudo T."/>
        </authorList>
    </citation>
    <scope>NUCLEOTIDE SEQUENCE [LARGE SCALE GENOMIC DNA]</scope>
    <source>
        <strain evidence="3 4">ET3-3</strain>
    </source>
</reference>
<evidence type="ECO:0000313" key="4">
    <source>
        <dbReference type="Proteomes" id="UP000466794"/>
    </source>
</evidence>
<proteinExistence type="predicted"/>
<evidence type="ECO:0000259" key="2">
    <source>
        <dbReference type="PROSITE" id="PS50943"/>
    </source>
</evidence>
<name>A0A7K1V7D0_9NOCA</name>
<evidence type="ECO:0000313" key="3">
    <source>
        <dbReference type="EMBL" id="MVU82553.1"/>
    </source>
</evidence>
<sequence length="445" mass="48180">MTRGEGGPTIEPDQRPPTVADQLAREVKRLRKEADISQRVLASMIGYSRQYVTMTEWEDSNLPSPEVIAAIDNALEANGALVALRAQADGDRQARRRTAATSPATTDEPGKSLTANVFSPFNLESVPAEYAPELGYAGAVAWSDVEQVKEATRRAATAENLHGGGSANTAASQQLYAFAPLVRRRTAPDTRRALFEAVGNLSGVAAFAAFDIADFATADQHSRFALWCADAAGSWELRASTLADMARMTAYTSGADNALSLIELAQVRSDRLSATTRAMLSTLRAQFLAALGRTDETLAEVARSDDYFADSTPGEDPPWMCYYDEAEHLGSTGKALIPVALARNQMELAAPRIGQAIRRQGQSYPRSRTFSLTRLATLTMRIGDPKEAAKLGMQAAIQAKTLHSQRIRDELQVLSRASIKHLAIPEVNGLYSALTDDTEMSEMPK</sequence>
<dbReference type="InterPro" id="IPR001387">
    <property type="entry name" value="Cro/C1-type_HTH"/>
</dbReference>
<feature type="region of interest" description="Disordered" evidence="1">
    <location>
        <begin position="87"/>
        <end position="113"/>
    </location>
</feature>
<evidence type="ECO:0000256" key="1">
    <source>
        <dbReference type="SAM" id="MobiDB-lite"/>
    </source>
</evidence>
<dbReference type="AlphaFoldDB" id="A0A7K1V7D0"/>
<keyword evidence="4" id="KW-1185">Reference proteome</keyword>
<dbReference type="GO" id="GO:0003677">
    <property type="term" value="F:DNA binding"/>
    <property type="evidence" value="ECO:0007669"/>
    <property type="project" value="InterPro"/>
</dbReference>
<dbReference type="InterPro" id="IPR010982">
    <property type="entry name" value="Lambda_DNA-bd_dom_sf"/>
</dbReference>
<dbReference type="SUPFAM" id="SSF47413">
    <property type="entry name" value="lambda repressor-like DNA-binding domains"/>
    <property type="match status" value="1"/>
</dbReference>
<dbReference type="RefSeq" id="WP_157392124.1">
    <property type="nucleotide sequence ID" value="NZ_WRPP01000009.1"/>
</dbReference>